<dbReference type="GO" id="GO:0005886">
    <property type="term" value="C:plasma membrane"/>
    <property type="evidence" value="ECO:0007669"/>
    <property type="project" value="TreeGrafter"/>
</dbReference>
<keyword evidence="4 6" id="KW-0472">Membrane</keyword>
<dbReference type="SUPFAM" id="SSF103473">
    <property type="entry name" value="MFS general substrate transporter"/>
    <property type="match status" value="1"/>
</dbReference>
<dbReference type="Pfam" id="PF07690">
    <property type="entry name" value="MFS_1"/>
    <property type="match status" value="1"/>
</dbReference>
<dbReference type="FunCoup" id="A0A177D1Q1">
    <property type="interactions" value="69"/>
</dbReference>
<accession>A0A177D1Q1</accession>
<dbReference type="Gene3D" id="1.20.1250.20">
    <property type="entry name" value="MFS general substrate transporter like domains"/>
    <property type="match status" value="2"/>
</dbReference>
<reference evidence="8 9" key="1">
    <citation type="submission" date="2016-05" db="EMBL/GenBank/DDBJ databases">
        <title>Comparative analysis of secretome profiles of manganese(II)-oxidizing ascomycete fungi.</title>
        <authorList>
            <consortium name="DOE Joint Genome Institute"/>
            <person name="Zeiner C.A."/>
            <person name="Purvine S.O."/>
            <person name="Zink E.M."/>
            <person name="Wu S."/>
            <person name="Pasa-Tolic L."/>
            <person name="Chaput D.L."/>
            <person name="Haridas S."/>
            <person name="Grigoriev I.V."/>
            <person name="Santelli C.M."/>
            <person name="Hansel C.M."/>
        </authorList>
    </citation>
    <scope>NUCLEOTIDE SEQUENCE [LARGE SCALE GENOMIC DNA]</scope>
    <source>
        <strain evidence="8 9">AP3s5-JAC2a</strain>
    </source>
</reference>
<evidence type="ECO:0000256" key="6">
    <source>
        <dbReference type="SAM" id="Phobius"/>
    </source>
</evidence>
<dbReference type="CDD" id="cd17502">
    <property type="entry name" value="MFS_Azr1_MDR_like"/>
    <property type="match status" value="1"/>
</dbReference>
<evidence type="ECO:0000256" key="5">
    <source>
        <dbReference type="SAM" id="MobiDB-lite"/>
    </source>
</evidence>
<dbReference type="PROSITE" id="PS50850">
    <property type="entry name" value="MFS"/>
    <property type="match status" value="1"/>
</dbReference>
<feature type="transmembrane region" description="Helical" evidence="6">
    <location>
        <begin position="347"/>
        <end position="367"/>
    </location>
</feature>
<protein>
    <submittedName>
        <fullName evidence="8">MFS general substrate transporter</fullName>
    </submittedName>
</protein>
<evidence type="ECO:0000313" key="9">
    <source>
        <dbReference type="Proteomes" id="UP000077069"/>
    </source>
</evidence>
<feature type="transmembrane region" description="Helical" evidence="6">
    <location>
        <begin position="553"/>
        <end position="575"/>
    </location>
</feature>
<evidence type="ECO:0000256" key="3">
    <source>
        <dbReference type="ARBA" id="ARBA00022989"/>
    </source>
</evidence>
<proteinExistence type="predicted"/>
<feature type="transmembrane region" description="Helical" evidence="6">
    <location>
        <begin position="497"/>
        <end position="516"/>
    </location>
</feature>
<keyword evidence="9" id="KW-1185">Reference proteome</keyword>
<feature type="transmembrane region" description="Helical" evidence="6">
    <location>
        <begin position="456"/>
        <end position="477"/>
    </location>
</feature>
<dbReference type="OrthoDB" id="10021397at2759"/>
<feature type="transmembrane region" description="Helical" evidence="6">
    <location>
        <begin position="259"/>
        <end position="278"/>
    </location>
</feature>
<keyword evidence="2 6" id="KW-0812">Transmembrane</keyword>
<feature type="compositionally biased region" description="Low complexity" evidence="5">
    <location>
        <begin position="156"/>
        <end position="165"/>
    </location>
</feature>
<dbReference type="FunFam" id="1.20.1250.20:FF:000196">
    <property type="entry name" value="MFS toxin efflux pump (AflT)"/>
    <property type="match status" value="1"/>
</dbReference>
<feature type="transmembrane region" description="Helical" evidence="6">
    <location>
        <begin position="654"/>
        <end position="676"/>
    </location>
</feature>
<dbReference type="FunFam" id="1.20.1720.10:FF:000012">
    <property type="entry name" value="MFS toxin efflux pump (AflT)"/>
    <property type="match status" value="1"/>
</dbReference>
<keyword evidence="3 6" id="KW-1133">Transmembrane helix</keyword>
<feature type="transmembrane region" description="Helical" evidence="6">
    <location>
        <begin position="193"/>
        <end position="217"/>
    </location>
</feature>
<gene>
    <name evidence="8" type="ORF">CC84DRAFT_1171706</name>
</gene>
<dbReference type="InterPro" id="IPR011701">
    <property type="entry name" value="MFS"/>
</dbReference>
<dbReference type="GeneID" id="28763411"/>
<dbReference type="InterPro" id="IPR036259">
    <property type="entry name" value="MFS_trans_sf"/>
</dbReference>
<feature type="transmembrane region" description="Helical" evidence="6">
    <location>
        <begin position="316"/>
        <end position="335"/>
    </location>
</feature>
<dbReference type="Proteomes" id="UP000077069">
    <property type="component" value="Unassembled WGS sequence"/>
</dbReference>
<dbReference type="EMBL" id="KV441548">
    <property type="protein sequence ID" value="OAG13102.1"/>
    <property type="molecule type" value="Genomic_DNA"/>
</dbReference>
<dbReference type="GO" id="GO:0022857">
    <property type="term" value="F:transmembrane transporter activity"/>
    <property type="evidence" value="ECO:0007669"/>
    <property type="project" value="InterPro"/>
</dbReference>
<comment type="subcellular location">
    <subcellularLocation>
        <location evidence="1">Membrane</location>
        <topology evidence="1">Multi-pass membrane protein</topology>
    </subcellularLocation>
</comment>
<feature type="transmembrane region" description="Helical" evidence="6">
    <location>
        <begin position="419"/>
        <end position="436"/>
    </location>
</feature>
<feature type="transmembrane region" description="Helical" evidence="6">
    <location>
        <begin position="523"/>
        <end position="541"/>
    </location>
</feature>
<dbReference type="PANTHER" id="PTHR23501">
    <property type="entry name" value="MAJOR FACILITATOR SUPERFAMILY"/>
    <property type="match status" value="1"/>
</dbReference>
<dbReference type="InterPro" id="IPR020846">
    <property type="entry name" value="MFS_dom"/>
</dbReference>
<dbReference type="RefSeq" id="XP_018043467.1">
    <property type="nucleotide sequence ID" value="XM_018179925.1"/>
</dbReference>
<name>A0A177D1Q1_9PLEO</name>
<dbReference type="AlphaFoldDB" id="A0A177D1Q1"/>
<evidence type="ECO:0000259" key="7">
    <source>
        <dbReference type="PROSITE" id="PS50850"/>
    </source>
</evidence>
<feature type="transmembrane region" description="Helical" evidence="6">
    <location>
        <begin position="388"/>
        <end position="407"/>
    </location>
</feature>
<evidence type="ECO:0000256" key="1">
    <source>
        <dbReference type="ARBA" id="ARBA00004141"/>
    </source>
</evidence>
<evidence type="ECO:0000313" key="8">
    <source>
        <dbReference type="EMBL" id="OAG13102.1"/>
    </source>
</evidence>
<feature type="transmembrane region" description="Helical" evidence="6">
    <location>
        <begin position="587"/>
        <end position="608"/>
    </location>
</feature>
<sequence length="692" mass="74391">MVGGGEDVVDLGRRETLQCCAAISQLSWTLALAVRPNCGITTAPPSHWTDFPCIDHLLSKALGKMRSRASVAGLLRTGPSLMVDVTARRGAMGVLETEANRRSLDTEGDKQTVGNEKQTLEKEDVPNGRIGGEEEAEAETEATPTAKRSEEREATAETGTAQGEKSPAQAEADEVPEEPEDESKYLSGFKLGVLSLGLCLTTFVIALDNTIIATAIPKITTVFNSLNDVGWYGSSYLLTTCSLQPSFGKIYTYFDVKYTYLFALVLFEIGSIICAAATSSPMFIVGRAIAGAGAAALFSGGMTIIGYSVPLRKRAIYIAALSSMFGIASVVGPLLGGALTDKVSWRWCFWINLPFGGISLAVVFFFFSNPERQYSHMSFKQRIKEVDIIGAIFLICAIVCLLLALQWGGLVYPWKNSKVWGNLLGFGLIISVFIGIQIWQKDRATIPLRVMKQQTVLVSCAFTAFLSMAMYTHIFYLPFYFQASKGTTAEGSGIRTIAYLCSLTLSSIISGGLITVVGWYAPFMWAGSALFAVGSGMLYTLKINSTASQWIGYQVITGFGAGAAVQIPFVAVQVVTTTKDMPVANALVMFFNSLGGAIAISIAQNIFINSLAKEIPRYAPEVDPRIVINAGATYVRQVVPVEYLQGVLEAYTRAITTALVLSIATACIAALVSFGMEWRSIKGKKIIPAGGG</sequence>
<feature type="region of interest" description="Disordered" evidence="5">
    <location>
        <begin position="94"/>
        <end position="181"/>
    </location>
</feature>
<feature type="transmembrane region" description="Helical" evidence="6">
    <location>
        <begin position="284"/>
        <end position="309"/>
    </location>
</feature>
<feature type="compositionally biased region" description="Basic and acidic residues" evidence="5">
    <location>
        <begin position="98"/>
        <end position="110"/>
    </location>
</feature>
<evidence type="ECO:0000256" key="4">
    <source>
        <dbReference type="ARBA" id="ARBA00023136"/>
    </source>
</evidence>
<feature type="compositionally biased region" description="Acidic residues" evidence="5">
    <location>
        <begin position="171"/>
        <end position="181"/>
    </location>
</feature>
<feature type="domain" description="Major facilitator superfamily (MFS) profile" evidence="7">
    <location>
        <begin position="194"/>
        <end position="681"/>
    </location>
</feature>
<dbReference type="InParanoid" id="A0A177D1Q1"/>
<organism evidence="8 9">
    <name type="scientific">Paraphaeosphaeria sporulosa</name>
    <dbReference type="NCBI Taxonomy" id="1460663"/>
    <lineage>
        <taxon>Eukaryota</taxon>
        <taxon>Fungi</taxon>
        <taxon>Dikarya</taxon>
        <taxon>Ascomycota</taxon>
        <taxon>Pezizomycotina</taxon>
        <taxon>Dothideomycetes</taxon>
        <taxon>Pleosporomycetidae</taxon>
        <taxon>Pleosporales</taxon>
        <taxon>Massarineae</taxon>
        <taxon>Didymosphaeriaceae</taxon>
        <taxon>Paraphaeosphaeria</taxon>
    </lineage>
</organism>
<evidence type="ECO:0000256" key="2">
    <source>
        <dbReference type="ARBA" id="ARBA00022692"/>
    </source>
</evidence>
<dbReference type="PANTHER" id="PTHR23501:SF198">
    <property type="entry name" value="AZOLE RESISTANCE PROTEIN 1-RELATED"/>
    <property type="match status" value="1"/>
</dbReference>